<dbReference type="PANTHER" id="PTHR47495:SF2">
    <property type="entry name" value="ALDEHYDE DEHYDROGENASE"/>
    <property type="match status" value="1"/>
</dbReference>
<reference evidence="2" key="1">
    <citation type="journal article" date="2014" name="Front. Microbiol.">
        <title>High frequency of phylogenetically diverse reductive dehalogenase-homologous genes in deep subseafloor sedimentary metagenomes.</title>
        <authorList>
            <person name="Kawai M."/>
            <person name="Futagami T."/>
            <person name="Toyoda A."/>
            <person name="Takaki Y."/>
            <person name="Nishi S."/>
            <person name="Hori S."/>
            <person name="Arai W."/>
            <person name="Tsubouchi T."/>
            <person name="Morono Y."/>
            <person name="Uchiyama I."/>
            <person name="Ito T."/>
            <person name="Fujiyama A."/>
            <person name="Inagaki F."/>
            <person name="Takami H."/>
        </authorList>
    </citation>
    <scope>NUCLEOTIDE SEQUENCE</scope>
    <source>
        <strain evidence="2">Expedition CK06-06</strain>
    </source>
</reference>
<dbReference type="PANTHER" id="PTHR47495">
    <property type="entry name" value="ALDEHYDE DEHYDROGENASE"/>
    <property type="match status" value="1"/>
</dbReference>
<protein>
    <recommendedName>
        <fullName evidence="1">Aldehyde oxidase/xanthine dehydrogenase second molybdopterin binding domain-containing protein</fullName>
    </recommendedName>
</protein>
<dbReference type="AlphaFoldDB" id="X0ZPN3"/>
<dbReference type="Pfam" id="PF20256">
    <property type="entry name" value="MoCoBD_2"/>
    <property type="match status" value="1"/>
</dbReference>
<dbReference type="Gene3D" id="3.30.365.10">
    <property type="entry name" value="Aldehyde oxidase/xanthine dehydrogenase, molybdopterin binding domain"/>
    <property type="match status" value="2"/>
</dbReference>
<accession>X0ZPN3</accession>
<comment type="caution">
    <text evidence="2">The sequence shown here is derived from an EMBL/GenBank/DDBJ whole genome shotgun (WGS) entry which is preliminary data.</text>
</comment>
<organism evidence="2">
    <name type="scientific">marine sediment metagenome</name>
    <dbReference type="NCBI Taxonomy" id="412755"/>
    <lineage>
        <taxon>unclassified sequences</taxon>
        <taxon>metagenomes</taxon>
        <taxon>ecological metagenomes</taxon>
    </lineage>
</organism>
<dbReference type="InterPro" id="IPR046867">
    <property type="entry name" value="AldOxase/xan_DH_MoCoBD2"/>
</dbReference>
<sequence>AKVQILEGAAENLGEKAEDLDMREGKVFRKGEPEESIPFEKMVRSKHFRPDGDIVLARGWYEPPTERQDKEFRGNISAAYGFATQAVEVEVDTQTGEVTVLKIAAAHDVGRAINPMAVEGQIHGGVSMGLGYGLYEELVVEEGRVLNPNFADYALPTALDMPEIETIIIETDDPAGPFGAKGMAEPACIPTAPAIANAVYDAVGVRIKDLPITPEKVLKALKEKKESEEEK</sequence>
<name>X0ZPN3_9ZZZZ</name>
<dbReference type="InterPro" id="IPR037165">
    <property type="entry name" value="AldOxase/xan_DH_Mopterin-bd_sf"/>
</dbReference>
<dbReference type="GO" id="GO:0016491">
    <property type="term" value="F:oxidoreductase activity"/>
    <property type="evidence" value="ECO:0007669"/>
    <property type="project" value="InterPro"/>
</dbReference>
<dbReference type="InterPro" id="IPR052516">
    <property type="entry name" value="N-heterocyclic_Hydroxylase"/>
</dbReference>
<feature type="domain" description="Aldehyde oxidase/xanthine dehydrogenase second molybdopterin binding" evidence="1">
    <location>
        <begin position="4"/>
        <end position="162"/>
    </location>
</feature>
<dbReference type="EMBL" id="BARS01051950">
    <property type="protein sequence ID" value="GAG50166.1"/>
    <property type="molecule type" value="Genomic_DNA"/>
</dbReference>
<evidence type="ECO:0000259" key="1">
    <source>
        <dbReference type="Pfam" id="PF20256"/>
    </source>
</evidence>
<feature type="non-terminal residue" evidence="2">
    <location>
        <position position="1"/>
    </location>
</feature>
<dbReference type="SUPFAM" id="SSF56003">
    <property type="entry name" value="Molybdenum cofactor-binding domain"/>
    <property type="match status" value="1"/>
</dbReference>
<proteinExistence type="predicted"/>
<evidence type="ECO:0000313" key="2">
    <source>
        <dbReference type="EMBL" id="GAG50166.1"/>
    </source>
</evidence>
<gene>
    <name evidence="2" type="ORF">S01H1_77309</name>
</gene>